<protein>
    <submittedName>
        <fullName evidence="2">Uncharacterized protein</fullName>
    </submittedName>
</protein>
<dbReference type="RefSeq" id="WP_203750209.1">
    <property type="nucleotide sequence ID" value="NZ_BONK01000004.1"/>
</dbReference>
<feature type="transmembrane region" description="Helical" evidence="1">
    <location>
        <begin position="73"/>
        <end position="91"/>
    </location>
</feature>
<accession>A0A919P357</accession>
<sequence length="211" mass="23518">MSDHTFVAGSLRDLNRPVPRLVMTGWRTRVPMPRPGLVFPILLVTSAIVGLVVEAQKGWTSTVPWRTHDLPLAVVWGFVVIVGVAVFVERARDPRPSWYRWWSLLDSREEPDGLRLVSGRARADHPGVLVRRGDHVAFLAIPVQRGRNERTFAYRVAAPGGELLFEAPIFMEKLSLAPLDDAASRWGFTVSTHGEALRIRRAVVGGLTTSR</sequence>
<dbReference type="AlphaFoldDB" id="A0A919P357"/>
<keyword evidence="1" id="KW-0812">Transmembrane</keyword>
<dbReference type="EMBL" id="BONK01000004">
    <property type="protein sequence ID" value="GIG20569.1"/>
    <property type="molecule type" value="Genomic_DNA"/>
</dbReference>
<feature type="transmembrane region" description="Helical" evidence="1">
    <location>
        <begin position="36"/>
        <end position="53"/>
    </location>
</feature>
<comment type="caution">
    <text evidence="2">The sequence shown here is derived from an EMBL/GenBank/DDBJ whole genome shotgun (WGS) entry which is preliminary data.</text>
</comment>
<dbReference type="Proteomes" id="UP000632740">
    <property type="component" value="Unassembled WGS sequence"/>
</dbReference>
<gene>
    <name evidence="2" type="ORF">Cch01nite_12930</name>
</gene>
<keyword evidence="1" id="KW-1133">Transmembrane helix</keyword>
<proteinExistence type="predicted"/>
<reference evidence="2" key="1">
    <citation type="submission" date="2021-01" db="EMBL/GenBank/DDBJ databases">
        <title>Whole genome shotgun sequence of Cellulomonas chitinilytica NBRC 110799.</title>
        <authorList>
            <person name="Komaki H."/>
            <person name="Tamura T."/>
        </authorList>
    </citation>
    <scope>NUCLEOTIDE SEQUENCE</scope>
    <source>
        <strain evidence="2">NBRC 110799</strain>
    </source>
</reference>
<name>A0A919P357_9CELL</name>
<evidence type="ECO:0000313" key="3">
    <source>
        <dbReference type="Proteomes" id="UP000632740"/>
    </source>
</evidence>
<organism evidence="2 3">
    <name type="scientific">Cellulomonas chitinilytica</name>
    <dbReference type="NCBI Taxonomy" id="398759"/>
    <lineage>
        <taxon>Bacteria</taxon>
        <taxon>Bacillati</taxon>
        <taxon>Actinomycetota</taxon>
        <taxon>Actinomycetes</taxon>
        <taxon>Micrococcales</taxon>
        <taxon>Cellulomonadaceae</taxon>
        <taxon>Cellulomonas</taxon>
    </lineage>
</organism>
<evidence type="ECO:0000313" key="2">
    <source>
        <dbReference type="EMBL" id="GIG20569.1"/>
    </source>
</evidence>
<evidence type="ECO:0000256" key="1">
    <source>
        <dbReference type="SAM" id="Phobius"/>
    </source>
</evidence>
<keyword evidence="3" id="KW-1185">Reference proteome</keyword>
<keyword evidence="1" id="KW-0472">Membrane</keyword>